<name>A0AAV9XRK7_9PEZI</name>
<dbReference type="CDD" id="cd00161">
    <property type="entry name" value="beta-trefoil_Ricin-like"/>
    <property type="match status" value="1"/>
</dbReference>
<accession>A0AAV9XRK7</accession>
<evidence type="ECO:0000256" key="1">
    <source>
        <dbReference type="SAM" id="MobiDB-lite"/>
    </source>
</evidence>
<organism evidence="2 3">
    <name type="scientific">Orbilia ellipsospora</name>
    <dbReference type="NCBI Taxonomy" id="2528407"/>
    <lineage>
        <taxon>Eukaryota</taxon>
        <taxon>Fungi</taxon>
        <taxon>Dikarya</taxon>
        <taxon>Ascomycota</taxon>
        <taxon>Pezizomycotina</taxon>
        <taxon>Orbiliomycetes</taxon>
        <taxon>Orbiliales</taxon>
        <taxon>Orbiliaceae</taxon>
        <taxon>Orbilia</taxon>
    </lineage>
</organism>
<feature type="region of interest" description="Disordered" evidence="1">
    <location>
        <begin position="103"/>
        <end position="134"/>
    </location>
</feature>
<dbReference type="EMBL" id="JAVHJO010000001">
    <property type="protein sequence ID" value="KAK6543562.1"/>
    <property type="molecule type" value="Genomic_DNA"/>
</dbReference>
<reference evidence="2 3" key="1">
    <citation type="submission" date="2019-10" db="EMBL/GenBank/DDBJ databases">
        <authorList>
            <person name="Palmer J.M."/>
        </authorList>
    </citation>
    <scope>NUCLEOTIDE SEQUENCE [LARGE SCALE GENOMIC DNA]</scope>
    <source>
        <strain evidence="2 3">TWF694</strain>
    </source>
</reference>
<evidence type="ECO:0000313" key="2">
    <source>
        <dbReference type="EMBL" id="KAK6543562.1"/>
    </source>
</evidence>
<dbReference type="SUPFAM" id="SSF50370">
    <property type="entry name" value="Ricin B-like lectins"/>
    <property type="match status" value="1"/>
</dbReference>
<dbReference type="InterPro" id="IPR035992">
    <property type="entry name" value="Ricin_B-like_lectins"/>
</dbReference>
<dbReference type="Proteomes" id="UP001365542">
    <property type="component" value="Unassembled WGS sequence"/>
</dbReference>
<dbReference type="Gene3D" id="2.80.10.50">
    <property type="match status" value="1"/>
</dbReference>
<sequence>MSPIATHHTNTNTVDTRLFPNDFTNIYEIEEERRRKAVLAAEAEKVKLSAEEVEKLRLEREAAMKTEIEKLQRKVLDLEGEKKSLQYNLQQESSRAKRFEEEKATAISQRDTAKTDAAQQGIRANQSDAEVSRLKGEKLEPKNNLDPSYHNKLVMIVNIAGRRAIDMGANNGSEAHCWDFDWNNGNQKLQLIKVDPNDRKSPWKIRCVNSDKYLCARNYQVGQIPGAGAIIEPQRWYHYYIGSEFAGEYV</sequence>
<dbReference type="AlphaFoldDB" id="A0AAV9XRK7"/>
<protein>
    <submittedName>
        <fullName evidence="2">Uncharacterized protein</fullName>
    </submittedName>
</protein>
<evidence type="ECO:0000313" key="3">
    <source>
        <dbReference type="Proteomes" id="UP001365542"/>
    </source>
</evidence>
<keyword evidence="3" id="KW-1185">Reference proteome</keyword>
<gene>
    <name evidence="2" type="ORF">TWF694_000306</name>
</gene>
<proteinExistence type="predicted"/>
<comment type="caution">
    <text evidence="2">The sequence shown here is derived from an EMBL/GenBank/DDBJ whole genome shotgun (WGS) entry which is preliminary data.</text>
</comment>